<accession>A0AAU9CWJ6</accession>
<dbReference type="InterPro" id="IPR032168">
    <property type="entry name" value="DUF5004"/>
</dbReference>
<organism evidence="1 2">
    <name type="scientific">Fulvitalea axinellae</name>
    <dbReference type="NCBI Taxonomy" id="1182444"/>
    <lineage>
        <taxon>Bacteria</taxon>
        <taxon>Pseudomonadati</taxon>
        <taxon>Bacteroidota</taxon>
        <taxon>Cytophagia</taxon>
        <taxon>Cytophagales</taxon>
        <taxon>Persicobacteraceae</taxon>
        <taxon>Fulvitalea</taxon>
    </lineage>
</organism>
<proteinExistence type="predicted"/>
<dbReference type="KEGG" id="fax:FUAX_22040"/>
<reference evidence="1 2" key="1">
    <citation type="submission" date="2021-12" db="EMBL/GenBank/DDBJ databases">
        <title>Genome sequencing of bacteria with rrn-lacking chromosome and rrn-plasmid.</title>
        <authorList>
            <person name="Anda M."/>
            <person name="Iwasaki W."/>
        </authorList>
    </citation>
    <scope>NUCLEOTIDE SEQUENCE [LARGE SCALE GENOMIC DNA]</scope>
    <source>
        <strain evidence="1 2">DSM 100852</strain>
    </source>
</reference>
<dbReference type="Pfam" id="PF16395">
    <property type="entry name" value="DUF5004"/>
    <property type="match status" value="1"/>
</dbReference>
<gene>
    <name evidence="1" type="ORF">FUAX_22040</name>
</gene>
<evidence type="ECO:0000313" key="1">
    <source>
        <dbReference type="EMBL" id="BDD09772.1"/>
    </source>
</evidence>
<sequence>MLMAAVALFSWACQPDDLNDLETPNYELRKEGVVGAWKVNAVKLVDVPLAAIDDPLAEQDVTDVFDASQLEFTFKADNTFTIKKKEGSNAPNFFGVESGTWSFYEEEGGFVTKMKLTEGDKSVDLVFESAPRPGHSLSVSFVRNAGGEDILKYVYDLNL</sequence>
<evidence type="ECO:0000313" key="2">
    <source>
        <dbReference type="Proteomes" id="UP001348817"/>
    </source>
</evidence>
<protein>
    <recommendedName>
        <fullName evidence="3">Lipocalin-like domain-containing protein</fullName>
    </recommendedName>
</protein>
<evidence type="ECO:0008006" key="3">
    <source>
        <dbReference type="Google" id="ProtNLM"/>
    </source>
</evidence>
<dbReference type="AlphaFoldDB" id="A0AAU9CWJ6"/>
<dbReference type="Proteomes" id="UP001348817">
    <property type="component" value="Chromosome"/>
</dbReference>
<dbReference type="EMBL" id="AP025314">
    <property type="protein sequence ID" value="BDD09772.1"/>
    <property type="molecule type" value="Genomic_DNA"/>
</dbReference>
<name>A0AAU9CWJ6_9BACT</name>
<keyword evidence="2" id="KW-1185">Reference proteome</keyword>